<dbReference type="Pfam" id="PF18765">
    <property type="entry name" value="Polbeta"/>
    <property type="match status" value="1"/>
</dbReference>
<dbReference type="InterPro" id="IPR043519">
    <property type="entry name" value="NT_sf"/>
</dbReference>
<dbReference type="GO" id="GO:0046677">
    <property type="term" value="P:response to antibiotic"/>
    <property type="evidence" value="ECO:0007669"/>
    <property type="project" value="UniProtKB-KW"/>
</dbReference>
<dbReference type="AlphaFoldDB" id="A0A1M6JCV0"/>
<dbReference type="OrthoDB" id="5643411at2"/>
<dbReference type="RefSeq" id="WP_149679457.1">
    <property type="nucleotide sequence ID" value="NZ_FQZP01000055.1"/>
</dbReference>
<proteinExistence type="predicted"/>
<keyword evidence="7" id="KW-1185">Reference proteome</keyword>
<protein>
    <submittedName>
        <fullName evidence="6">Streptomycin 3-adenylyltransferase</fullName>
    </submittedName>
</protein>
<evidence type="ECO:0000256" key="2">
    <source>
        <dbReference type="ARBA" id="ARBA00023251"/>
    </source>
</evidence>
<dbReference type="SUPFAM" id="SSF81301">
    <property type="entry name" value="Nucleotidyltransferase"/>
    <property type="match status" value="1"/>
</dbReference>
<evidence type="ECO:0000313" key="6">
    <source>
        <dbReference type="EMBL" id="SHJ44454.1"/>
    </source>
</evidence>
<dbReference type="Proteomes" id="UP000324781">
    <property type="component" value="Unassembled WGS sequence"/>
</dbReference>
<feature type="domain" description="Adenylyltransferase AadA C-terminal" evidence="4">
    <location>
        <begin position="143"/>
        <end position="243"/>
    </location>
</feature>
<evidence type="ECO:0000256" key="3">
    <source>
        <dbReference type="ARBA" id="ARBA00047831"/>
    </source>
</evidence>
<dbReference type="Gene3D" id="3.30.460.10">
    <property type="entry name" value="Beta Polymerase, domain 2"/>
    <property type="match status" value="1"/>
</dbReference>
<dbReference type="InterPro" id="IPR024172">
    <property type="entry name" value="AadA/Aad9"/>
</dbReference>
<accession>A0A1M6JCV0</accession>
<dbReference type="InterPro" id="IPR041633">
    <property type="entry name" value="Polbeta"/>
</dbReference>
<dbReference type="CDD" id="cd05403">
    <property type="entry name" value="NT_KNTase_like"/>
    <property type="match status" value="1"/>
</dbReference>
<evidence type="ECO:0000313" key="7">
    <source>
        <dbReference type="Proteomes" id="UP000324781"/>
    </source>
</evidence>
<dbReference type="InterPro" id="IPR025184">
    <property type="entry name" value="AadA_C"/>
</dbReference>
<evidence type="ECO:0000259" key="5">
    <source>
        <dbReference type="Pfam" id="PF18765"/>
    </source>
</evidence>
<keyword evidence="1 6" id="KW-0808">Transferase</keyword>
<dbReference type="Pfam" id="PF13427">
    <property type="entry name" value="AadA_C"/>
    <property type="match status" value="1"/>
</dbReference>
<dbReference type="EMBL" id="FQZP01000055">
    <property type="protein sequence ID" value="SHJ44454.1"/>
    <property type="molecule type" value="Genomic_DNA"/>
</dbReference>
<evidence type="ECO:0000259" key="4">
    <source>
        <dbReference type="Pfam" id="PF13427"/>
    </source>
</evidence>
<dbReference type="PROSITE" id="PS51257">
    <property type="entry name" value="PROKAR_LIPOPROTEIN"/>
    <property type="match status" value="1"/>
</dbReference>
<name>A0A1M6JCV0_9FIRM</name>
<sequence>MDPYRLLNAVISRYVDILRDNLIGIYLHGSLTMGCFTERSDIDFLVVVKDPLDNPTKRALADELLQLQGLPEKGIEMSVILQRYAQSFQYPTPYELHYSEMLRENYIRDKDYICCGDGDKDLAAHMTVIRHRGICLYGRQIKEVFADIPKGCYIDSIITDIGDAREGILKSPVYYTLNLCRVLCYLKHNRVLSKLEGGLWGIEQLPEKFRPLLENAVGAYRDQQHIAEWNHDELIDFAQFMMKEIYSLVGSGQGGE</sequence>
<keyword evidence="2" id="KW-0046">Antibiotic resistance</keyword>
<comment type="catalytic activity">
    <reaction evidence="3">
        <text>spectinomycin + ATP = 9-O-adenylylspectinomycin + diphosphate</text>
        <dbReference type="Rhea" id="RHEA:63228"/>
        <dbReference type="ChEBI" id="CHEBI:30616"/>
        <dbReference type="ChEBI" id="CHEBI:33019"/>
        <dbReference type="ChEBI" id="CHEBI:146260"/>
        <dbReference type="ChEBI" id="CHEBI:146261"/>
    </reaction>
</comment>
<gene>
    <name evidence="6" type="ORF">SAMN05444373_105513</name>
</gene>
<keyword evidence="6" id="KW-0548">Nucleotidyltransferase</keyword>
<dbReference type="PIRSF" id="PIRSF000819">
    <property type="entry name" value="Streptomycin_3-adenylyltransf"/>
    <property type="match status" value="1"/>
</dbReference>
<reference evidence="6 7" key="1">
    <citation type="submission" date="2016-11" db="EMBL/GenBank/DDBJ databases">
        <authorList>
            <person name="Varghese N."/>
            <person name="Submissions S."/>
        </authorList>
    </citation>
    <scope>NUCLEOTIDE SEQUENCE [LARGE SCALE GENOMIC DNA]</scope>
    <source>
        <strain evidence="6 7">DSM 19027</strain>
    </source>
</reference>
<feature type="domain" description="Polymerase beta nucleotidyltransferase" evidence="5">
    <location>
        <begin position="20"/>
        <end position="70"/>
    </location>
</feature>
<evidence type="ECO:0000256" key="1">
    <source>
        <dbReference type="ARBA" id="ARBA00022679"/>
    </source>
</evidence>
<dbReference type="GO" id="GO:0070566">
    <property type="term" value="F:adenylyltransferase activity"/>
    <property type="evidence" value="ECO:0007669"/>
    <property type="project" value="InterPro"/>
</dbReference>
<organism evidence="6 7">
    <name type="scientific">Thermoclostridium caenicola</name>
    <dbReference type="NCBI Taxonomy" id="659425"/>
    <lineage>
        <taxon>Bacteria</taxon>
        <taxon>Bacillati</taxon>
        <taxon>Bacillota</taxon>
        <taxon>Clostridia</taxon>
        <taxon>Eubacteriales</taxon>
        <taxon>Oscillospiraceae</taxon>
        <taxon>Thermoclostridium</taxon>
    </lineage>
</organism>